<dbReference type="SUPFAM" id="SSF51658">
    <property type="entry name" value="Xylose isomerase-like"/>
    <property type="match status" value="1"/>
</dbReference>
<evidence type="ECO:0000259" key="2">
    <source>
        <dbReference type="Pfam" id="PF01261"/>
    </source>
</evidence>
<evidence type="ECO:0000256" key="1">
    <source>
        <dbReference type="SAM" id="SignalP"/>
    </source>
</evidence>
<dbReference type="RefSeq" id="WP_199115277.1">
    <property type="nucleotide sequence ID" value="NZ_JAELVQ010000012.1"/>
</dbReference>
<keyword evidence="4" id="KW-1185">Reference proteome</keyword>
<proteinExistence type="predicted"/>
<name>A0A8J7LN95_9FLAO</name>
<dbReference type="Proteomes" id="UP000610931">
    <property type="component" value="Unassembled WGS sequence"/>
</dbReference>
<feature type="chain" id="PRO_5035300666" description="Xylose isomerase-like TIM barrel domain-containing protein" evidence="1">
    <location>
        <begin position="25"/>
        <end position="297"/>
    </location>
</feature>
<dbReference type="AlphaFoldDB" id="A0A8J7LN95"/>
<feature type="domain" description="Xylose isomerase-like TIM barrel" evidence="2">
    <location>
        <begin position="89"/>
        <end position="269"/>
    </location>
</feature>
<dbReference type="Pfam" id="PF01261">
    <property type="entry name" value="AP_endonuc_2"/>
    <property type="match status" value="1"/>
</dbReference>
<accession>A0A8J7LN95</accession>
<protein>
    <recommendedName>
        <fullName evidence="2">Xylose isomerase-like TIM barrel domain-containing protein</fullName>
    </recommendedName>
</protein>
<dbReference type="EMBL" id="JAELVQ010000012">
    <property type="protein sequence ID" value="MBJ6368514.1"/>
    <property type="molecule type" value="Genomic_DNA"/>
</dbReference>
<organism evidence="3 4">
    <name type="scientific">Snuella sedimenti</name>
    <dbReference type="NCBI Taxonomy" id="2798802"/>
    <lineage>
        <taxon>Bacteria</taxon>
        <taxon>Pseudomonadati</taxon>
        <taxon>Bacteroidota</taxon>
        <taxon>Flavobacteriia</taxon>
        <taxon>Flavobacteriales</taxon>
        <taxon>Flavobacteriaceae</taxon>
        <taxon>Snuella</taxon>
    </lineage>
</organism>
<dbReference type="InterPro" id="IPR036237">
    <property type="entry name" value="Xyl_isomerase-like_sf"/>
</dbReference>
<evidence type="ECO:0000313" key="4">
    <source>
        <dbReference type="Proteomes" id="UP000610931"/>
    </source>
</evidence>
<gene>
    <name evidence="3" type="ORF">JF259_10490</name>
</gene>
<feature type="signal peptide" evidence="1">
    <location>
        <begin position="1"/>
        <end position="24"/>
    </location>
</feature>
<dbReference type="InterPro" id="IPR013022">
    <property type="entry name" value="Xyl_isomerase-like_TIM-brl"/>
</dbReference>
<sequence length="297" mass="33950">MKSAKMKSVYIMLCLCLGCIGCKAPVDHFVKDKHVFRKDNLIPWSIVGFDVKDRTPDERIAMLERLGYDQYAYGNRPKHISTMAYEWKLAKSHNITIRAVWLYVNLNKDRPNALKPESEAVFENLVKVGLKTQIWVGFEPTYFESLTEEVRLKQAVDMISYLSVRASKIGCKIALYNHGGWFGNPVNQLKIIRALPDEDIGVVFNFHHAHDQLDAYSENIKMLLPYLWCVNLNGMKKEGPKIITIGAGNCEKEMIQQLLDLNYSGPFGILGHVKGSDPEIILEQNLKGLYRLFNLKN</sequence>
<keyword evidence="1" id="KW-0732">Signal</keyword>
<reference evidence="3" key="1">
    <citation type="submission" date="2020-12" db="EMBL/GenBank/DDBJ databases">
        <title>Snuella sp. nov., isolated from sediment in Incheon.</title>
        <authorList>
            <person name="Kim W."/>
        </authorList>
    </citation>
    <scope>NUCLEOTIDE SEQUENCE</scope>
    <source>
        <strain evidence="3">CAU 1569</strain>
    </source>
</reference>
<comment type="caution">
    <text evidence="3">The sequence shown here is derived from an EMBL/GenBank/DDBJ whole genome shotgun (WGS) entry which is preliminary data.</text>
</comment>
<evidence type="ECO:0000313" key="3">
    <source>
        <dbReference type="EMBL" id="MBJ6368514.1"/>
    </source>
</evidence>
<dbReference type="Gene3D" id="3.20.20.150">
    <property type="entry name" value="Divalent-metal-dependent TIM barrel enzymes"/>
    <property type="match status" value="1"/>
</dbReference>